<dbReference type="VEuPathDB" id="FungiDB:MMYC01_208265"/>
<evidence type="ECO:0000259" key="1">
    <source>
        <dbReference type="Pfam" id="PF00501"/>
    </source>
</evidence>
<evidence type="ECO:0000313" key="3">
    <source>
        <dbReference type="Proteomes" id="UP000078237"/>
    </source>
</evidence>
<sequence length="231" mass="25011">MRIHSRPVTGVLCSLTPGNGFLRRRIRALPLCAQPPLLPHTIPGHFSSVVSQFGDRPAIITRSPTTSRDVLPNITRGGVPAASEKTLTYEGLDLASNAIAHSLRSLGVKKGDRVAVSLGNCAEFAALTYAIFKLGAILVPLNPGFNVKQVTAALNHLGVELLVIGAVTDLAYKPCRGRSNLPLLQTIIPDLESGRIESTEIPTLKTVVIRDPRLLELRCPRDHTRRAPFRI</sequence>
<protein>
    <submittedName>
        <fullName evidence="2">Crotonobetaine/carnitine-CoA ligase</fullName>
    </submittedName>
</protein>
<dbReference type="PANTHER" id="PTHR43767">
    <property type="entry name" value="LONG-CHAIN-FATTY-ACID--COA LIGASE"/>
    <property type="match status" value="1"/>
</dbReference>
<name>A0A175VWZ8_9PEZI</name>
<proteinExistence type="predicted"/>
<dbReference type="AlphaFoldDB" id="A0A175VWZ8"/>
<dbReference type="OrthoDB" id="10253115at2759"/>
<dbReference type="InterPro" id="IPR000873">
    <property type="entry name" value="AMP-dep_synth/lig_dom"/>
</dbReference>
<accession>A0A175VWZ8</accession>
<dbReference type="Pfam" id="PF00501">
    <property type="entry name" value="AMP-binding"/>
    <property type="match status" value="1"/>
</dbReference>
<dbReference type="Gene3D" id="3.40.50.980">
    <property type="match status" value="1"/>
</dbReference>
<dbReference type="GO" id="GO:0016874">
    <property type="term" value="F:ligase activity"/>
    <property type="evidence" value="ECO:0007669"/>
    <property type="project" value="UniProtKB-KW"/>
</dbReference>
<gene>
    <name evidence="2" type="ORF">MMYC01_208265</name>
</gene>
<feature type="domain" description="AMP-dependent synthetase/ligase" evidence="1">
    <location>
        <begin position="82"/>
        <end position="171"/>
    </location>
</feature>
<dbReference type="EMBL" id="LCTW02000231">
    <property type="protein sequence ID" value="KXX76066.1"/>
    <property type="molecule type" value="Genomic_DNA"/>
</dbReference>
<comment type="caution">
    <text evidence="2">The sequence shown here is derived from an EMBL/GenBank/DDBJ whole genome shotgun (WGS) entry which is preliminary data.</text>
</comment>
<reference evidence="2 3" key="1">
    <citation type="journal article" date="2016" name="Genome Announc.">
        <title>Genome Sequence of Madurella mycetomatis mm55, Isolated from a Human Mycetoma Case in Sudan.</title>
        <authorList>
            <person name="Smit S."/>
            <person name="Derks M.F."/>
            <person name="Bervoets S."/>
            <person name="Fahal A."/>
            <person name="van Leeuwen W."/>
            <person name="van Belkum A."/>
            <person name="van de Sande W.W."/>
        </authorList>
    </citation>
    <scope>NUCLEOTIDE SEQUENCE [LARGE SCALE GENOMIC DNA]</scope>
    <source>
        <strain evidence="3">mm55</strain>
    </source>
</reference>
<dbReference type="SUPFAM" id="SSF56801">
    <property type="entry name" value="Acetyl-CoA synthetase-like"/>
    <property type="match status" value="1"/>
</dbReference>
<keyword evidence="3" id="KW-1185">Reference proteome</keyword>
<dbReference type="Proteomes" id="UP000078237">
    <property type="component" value="Unassembled WGS sequence"/>
</dbReference>
<evidence type="ECO:0000313" key="2">
    <source>
        <dbReference type="EMBL" id="KXX76066.1"/>
    </source>
</evidence>
<organism evidence="2 3">
    <name type="scientific">Madurella mycetomatis</name>
    <dbReference type="NCBI Taxonomy" id="100816"/>
    <lineage>
        <taxon>Eukaryota</taxon>
        <taxon>Fungi</taxon>
        <taxon>Dikarya</taxon>
        <taxon>Ascomycota</taxon>
        <taxon>Pezizomycotina</taxon>
        <taxon>Sordariomycetes</taxon>
        <taxon>Sordariomycetidae</taxon>
        <taxon>Sordariales</taxon>
        <taxon>Sordariales incertae sedis</taxon>
        <taxon>Madurella</taxon>
    </lineage>
</organism>
<dbReference type="PANTHER" id="PTHR43767:SF1">
    <property type="entry name" value="NONRIBOSOMAL PEPTIDE SYNTHASE PES1 (EUROFUNG)-RELATED"/>
    <property type="match status" value="1"/>
</dbReference>
<dbReference type="STRING" id="100816.A0A175VWZ8"/>
<dbReference type="InterPro" id="IPR050237">
    <property type="entry name" value="ATP-dep_AMP-bd_enzyme"/>
</dbReference>
<keyword evidence="2" id="KW-0436">Ligase</keyword>